<dbReference type="PANTHER" id="PTHR43464">
    <property type="entry name" value="METHYLTRANSFERASE"/>
    <property type="match status" value="1"/>
</dbReference>
<feature type="domain" description="Methyltransferase" evidence="4">
    <location>
        <begin position="122"/>
        <end position="215"/>
    </location>
</feature>
<dbReference type="Gene3D" id="2.20.25.10">
    <property type="match status" value="1"/>
</dbReference>
<dbReference type="EMBL" id="JAJISD010000015">
    <property type="protein sequence ID" value="MCC8432518.1"/>
    <property type="molecule type" value="Genomic_DNA"/>
</dbReference>
<keyword evidence="2" id="KW-0808">Transferase</keyword>
<protein>
    <submittedName>
        <fullName evidence="5">Class I SAM-dependent methyltransferase</fullName>
    </submittedName>
</protein>
<evidence type="ECO:0000313" key="5">
    <source>
        <dbReference type="EMBL" id="MCC8432518.1"/>
    </source>
</evidence>
<gene>
    <name evidence="5" type="ORF">LJ725_26410</name>
</gene>
<organism evidence="5 6">
    <name type="scientific">Reyranella aquatilis</name>
    <dbReference type="NCBI Taxonomy" id="2035356"/>
    <lineage>
        <taxon>Bacteria</taxon>
        <taxon>Pseudomonadati</taxon>
        <taxon>Pseudomonadota</taxon>
        <taxon>Alphaproteobacteria</taxon>
        <taxon>Hyphomicrobiales</taxon>
        <taxon>Reyranellaceae</taxon>
        <taxon>Reyranella</taxon>
    </lineage>
</organism>
<accession>A0ABS8L2E2</accession>
<dbReference type="InterPro" id="IPR041698">
    <property type="entry name" value="Methyltransf_25"/>
</dbReference>
<proteinExistence type="predicted"/>
<keyword evidence="3" id="KW-0949">S-adenosyl-L-methionine</keyword>
<evidence type="ECO:0000256" key="1">
    <source>
        <dbReference type="ARBA" id="ARBA00022603"/>
    </source>
</evidence>
<keyword evidence="1 5" id="KW-0489">Methyltransferase</keyword>
<dbReference type="Pfam" id="PF13649">
    <property type="entry name" value="Methyltransf_25"/>
    <property type="match status" value="1"/>
</dbReference>
<dbReference type="GO" id="GO:0008168">
    <property type="term" value="F:methyltransferase activity"/>
    <property type="evidence" value="ECO:0007669"/>
    <property type="project" value="UniProtKB-KW"/>
</dbReference>
<dbReference type="GO" id="GO:0032259">
    <property type="term" value="P:methylation"/>
    <property type="evidence" value="ECO:0007669"/>
    <property type="project" value="UniProtKB-KW"/>
</dbReference>
<dbReference type="SUPFAM" id="SSF53335">
    <property type="entry name" value="S-adenosyl-L-methionine-dependent methyltransferases"/>
    <property type="match status" value="1"/>
</dbReference>
<reference evidence="5 6" key="1">
    <citation type="submission" date="2021-11" db="EMBL/GenBank/DDBJ databases">
        <authorList>
            <person name="Lee D.-H."/>
            <person name="Kim S.-B."/>
        </authorList>
    </citation>
    <scope>NUCLEOTIDE SEQUENCE [LARGE SCALE GENOMIC DNA]</scope>
    <source>
        <strain evidence="5 6">KCTC 52223</strain>
    </source>
</reference>
<dbReference type="InterPro" id="IPR029063">
    <property type="entry name" value="SAM-dependent_MTases_sf"/>
</dbReference>
<dbReference type="CDD" id="cd02440">
    <property type="entry name" value="AdoMet_MTases"/>
    <property type="match status" value="1"/>
</dbReference>
<comment type="caution">
    <text evidence="5">The sequence shown here is derived from an EMBL/GenBank/DDBJ whole genome shotgun (WGS) entry which is preliminary data.</text>
</comment>
<dbReference type="SUPFAM" id="SSF158997">
    <property type="entry name" value="Trm112p-like"/>
    <property type="match status" value="1"/>
</dbReference>
<evidence type="ECO:0000259" key="4">
    <source>
        <dbReference type="Pfam" id="PF13649"/>
    </source>
</evidence>
<evidence type="ECO:0000313" key="6">
    <source>
        <dbReference type="Proteomes" id="UP001198862"/>
    </source>
</evidence>
<dbReference type="Proteomes" id="UP001198862">
    <property type="component" value="Unassembled WGS sequence"/>
</dbReference>
<evidence type="ECO:0000256" key="3">
    <source>
        <dbReference type="ARBA" id="ARBA00022691"/>
    </source>
</evidence>
<evidence type="ECO:0000256" key="2">
    <source>
        <dbReference type="ARBA" id="ARBA00022679"/>
    </source>
</evidence>
<sequence length="325" mass="35824">MRPEVVAALVCPRDRTRLSATSDRLTCEQGHHFPVCGGIPVLVLDDGAAMHVSVARALDEDERAEDLALDDGATPPPTALHPFVREIQGATSGAMFHAARDRFTTYPIPELRLPDGEGRRLLDIGCAWGRWSVAAARKGYRVTGIDHNFGRLVIARRVCRQLGVEADFLCADARRLPFADGAFDVAFSYSVVQHFSKDQARRILAEVGRILAAGGTGMIQMPNRYGIRSLYHQLRKTWTPARPFDVRYWTPGELLRAFEAAIGPSHLAIDGFFGLGIQARDSENFLPHHRAIVGLSELLRRAPWLAPVADSLYVHSTARAPQSTT</sequence>
<name>A0ABS8L2E2_9HYPH</name>
<dbReference type="Gene3D" id="3.40.50.150">
    <property type="entry name" value="Vaccinia Virus protein VP39"/>
    <property type="match status" value="1"/>
</dbReference>
<dbReference type="PANTHER" id="PTHR43464:SF19">
    <property type="entry name" value="UBIQUINONE BIOSYNTHESIS O-METHYLTRANSFERASE, MITOCHONDRIAL"/>
    <property type="match status" value="1"/>
</dbReference>
<keyword evidence="6" id="KW-1185">Reference proteome</keyword>
<dbReference type="RefSeq" id="WP_230553937.1">
    <property type="nucleotide sequence ID" value="NZ_JAJISD010000015.1"/>
</dbReference>